<dbReference type="InterPro" id="IPR000215">
    <property type="entry name" value="Serpin_fam"/>
</dbReference>
<feature type="domain" description="Serpin" evidence="2">
    <location>
        <begin position="64"/>
        <end position="361"/>
    </location>
</feature>
<sequence length="780" mass="88600">MGAVGSGGQHIPWPTLLPTAPIGLERQTAASGSSNRPNLWTLQNTTKPVQMMFQRGKFNWTYIQTVHTHIVELPYVNNDLSMLILLPDDISDDITGLEMLERDLTYETLSRWTSSEMMEKTEVDVYLPRIKMEESYDLNSTLSSMGKIKNLLAPGTVSAGTKLVLVNAVYFKGQWEVEFKRKDTKERAFQINKTTSKPVQMMHKMGEYKIATIEEHDCQVLELPYKGDDLSMYILLPKDYTGLTQLEKELTYEKLTTWISPDHLKEDEVEVSLPRFKIETSAQLNKYLEALGMTDVFRPGVSDLSGMAKTDGLSISHVIHKAYAEVNEEGTVAAAATDIGMMHQNGPFAFAAIEEEKVKILELPYANREMSCSVDISYVGKIMSLRGVNIPLLELPKLHRYKHLRAQCYEVGELLLLIEVLHFNKVGGTGVDITTIKPRRAYSKMEELLSNPCISVKKANLENSSNIHVGFQALSSEINQPTKNYLLKSVNQLYGEKSSPFNKEYLQSIKKYYHTEPRAVDFMGAAAEVRREINSSVERQTEGKIQALLPVNSVDSLTKLVLVNALYFKGNWAKKFKDGFTKEQPFRMNKNTTKPVQMMFQRGKFNWTYIQRVHTHIVELPYVNDDLSMLILLPDSINDDTTGLEMLERDLTYETLSRWTSSEMMEKTEVDVYLPRIKMEESYDLKSTLSSMGMRDAFSQNRADFRGMTEKNDLVLSNVFHKCFVEINEEGTEAAAASAASMPARSLISAIQFAADHPFLFFIRHNKTNTILFFGRFCSP</sequence>
<evidence type="ECO:0000313" key="3">
    <source>
        <dbReference type="EMBL" id="EMP36652.1"/>
    </source>
</evidence>
<dbReference type="PANTHER" id="PTHR11461">
    <property type="entry name" value="SERINE PROTEASE INHIBITOR, SERPIN"/>
    <property type="match status" value="1"/>
</dbReference>
<gene>
    <name evidence="3" type="ORF">UY3_06144</name>
</gene>
<accession>M7C7U0</accession>
<dbReference type="InterPro" id="IPR023795">
    <property type="entry name" value="Serpin_CS"/>
</dbReference>
<comment type="similarity">
    <text evidence="1">Belongs to the serpin family. Ov-serpin subfamily.</text>
</comment>
<dbReference type="Proteomes" id="UP000031443">
    <property type="component" value="Unassembled WGS sequence"/>
</dbReference>
<name>M7C7U0_CHEMY</name>
<dbReference type="eggNOG" id="KOG2392">
    <property type="taxonomic scope" value="Eukaryota"/>
</dbReference>
<reference evidence="4" key="1">
    <citation type="journal article" date="2013" name="Nat. Genet.">
        <title>The draft genomes of soft-shell turtle and green sea turtle yield insights into the development and evolution of the turtle-specific body plan.</title>
        <authorList>
            <person name="Wang Z."/>
            <person name="Pascual-Anaya J."/>
            <person name="Zadissa A."/>
            <person name="Li W."/>
            <person name="Niimura Y."/>
            <person name="Huang Z."/>
            <person name="Li C."/>
            <person name="White S."/>
            <person name="Xiong Z."/>
            <person name="Fang D."/>
            <person name="Wang B."/>
            <person name="Ming Y."/>
            <person name="Chen Y."/>
            <person name="Zheng Y."/>
            <person name="Kuraku S."/>
            <person name="Pignatelli M."/>
            <person name="Herrero J."/>
            <person name="Beal K."/>
            <person name="Nozawa M."/>
            <person name="Li Q."/>
            <person name="Wang J."/>
            <person name="Zhang H."/>
            <person name="Yu L."/>
            <person name="Shigenobu S."/>
            <person name="Wang J."/>
            <person name="Liu J."/>
            <person name="Flicek P."/>
            <person name="Searle S."/>
            <person name="Wang J."/>
            <person name="Kuratani S."/>
            <person name="Yin Y."/>
            <person name="Aken B."/>
            <person name="Zhang G."/>
            <person name="Irie N."/>
        </authorList>
    </citation>
    <scope>NUCLEOTIDE SEQUENCE [LARGE SCALE GENOMIC DNA]</scope>
</reference>
<evidence type="ECO:0000259" key="2">
    <source>
        <dbReference type="SMART" id="SM00093"/>
    </source>
</evidence>
<protein>
    <submittedName>
        <fullName evidence="3">Serpin B10</fullName>
    </submittedName>
</protein>
<evidence type="ECO:0000313" key="4">
    <source>
        <dbReference type="Proteomes" id="UP000031443"/>
    </source>
</evidence>
<organism evidence="3 4">
    <name type="scientific">Chelonia mydas</name>
    <name type="common">Green sea-turtle</name>
    <name type="synonym">Chelonia agassizi</name>
    <dbReference type="NCBI Taxonomy" id="8469"/>
    <lineage>
        <taxon>Eukaryota</taxon>
        <taxon>Metazoa</taxon>
        <taxon>Chordata</taxon>
        <taxon>Craniata</taxon>
        <taxon>Vertebrata</taxon>
        <taxon>Euteleostomi</taxon>
        <taxon>Archelosauria</taxon>
        <taxon>Testudinata</taxon>
        <taxon>Testudines</taxon>
        <taxon>Cryptodira</taxon>
        <taxon>Durocryptodira</taxon>
        <taxon>Americhelydia</taxon>
        <taxon>Chelonioidea</taxon>
        <taxon>Cheloniidae</taxon>
        <taxon>Chelonia</taxon>
    </lineage>
</organism>
<dbReference type="InterPro" id="IPR042185">
    <property type="entry name" value="Serpin_sf_2"/>
</dbReference>
<dbReference type="PROSITE" id="PS00284">
    <property type="entry name" value="SERPIN"/>
    <property type="match status" value="1"/>
</dbReference>
<dbReference type="AlphaFoldDB" id="M7C7U0"/>
<proteinExistence type="inferred from homology"/>
<dbReference type="Gene3D" id="3.30.497.10">
    <property type="entry name" value="Antithrombin, subunit I, domain 2"/>
    <property type="match status" value="2"/>
</dbReference>
<dbReference type="MEROPS" id="I04.007"/>
<dbReference type="InterPro" id="IPR036186">
    <property type="entry name" value="Serpin_sf"/>
</dbReference>
<dbReference type="PANTHER" id="PTHR11461:SF61">
    <property type="entry name" value="PLASMINOGEN ACTIVATOR INHIBITOR 2"/>
    <property type="match status" value="1"/>
</dbReference>
<dbReference type="STRING" id="8469.M7C7U0"/>
<dbReference type="SMART" id="SM00093">
    <property type="entry name" value="SERPIN"/>
    <property type="match status" value="2"/>
</dbReference>
<dbReference type="InterPro" id="IPR042178">
    <property type="entry name" value="Serpin_sf_1"/>
</dbReference>
<dbReference type="FunFam" id="2.30.39.10:FF:000014">
    <property type="entry name" value="Serpin family B member 9"/>
    <property type="match status" value="1"/>
</dbReference>
<evidence type="ECO:0000256" key="1">
    <source>
        <dbReference type="ARBA" id="ARBA00006426"/>
    </source>
</evidence>
<keyword evidence="4" id="KW-1185">Reference proteome</keyword>
<dbReference type="InterPro" id="IPR023796">
    <property type="entry name" value="Serpin_dom"/>
</dbReference>
<dbReference type="CDD" id="cd19956">
    <property type="entry name" value="serpinB"/>
    <property type="match status" value="1"/>
</dbReference>
<feature type="domain" description="Serpin" evidence="2">
    <location>
        <begin position="398"/>
        <end position="780"/>
    </location>
</feature>
<dbReference type="EMBL" id="KB524250">
    <property type="protein sequence ID" value="EMP36652.1"/>
    <property type="molecule type" value="Genomic_DNA"/>
</dbReference>
<dbReference type="SUPFAM" id="SSF56574">
    <property type="entry name" value="Serpins"/>
    <property type="match status" value="3"/>
</dbReference>
<dbReference type="Pfam" id="PF00079">
    <property type="entry name" value="Serpin"/>
    <property type="match status" value="2"/>
</dbReference>
<dbReference type="GO" id="GO:0005615">
    <property type="term" value="C:extracellular space"/>
    <property type="evidence" value="ECO:0007669"/>
    <property type="project" value="InterPro"/>
</dbReference>
<dbReference type="GO" id="GO:0004867">
    <property type="term" value="F:serine-type endopeptidase inhibitor activity"/>
    <property type="evidence" value="ECO:0007669"/>
    <property type="project" value="InterPro"/>
</dbReference>
<dbReference type="FunFam" id="2.30.39.10:FF:000001">
    <property type="entry name" value="Serpin family B member 2"/>
    <property type="match status" value="2"/>
</dbReference>
<dbReference type="Gene3D" id="2.30.39.10">
    <property type="entry name" value="Alpha-1-antitrypsin, domain 1"/>
    <property type="match status" value="4"/>
</dbReference>